<dbReference type="GO" id="GO:0016538">
    <property type="term" value="F:cyclin-dependent protein serine/threonine kinase regulator activity"/>
    <property type="evidence" value="ECO:0007669"/>
    <property type="project" value="TreeGrafter"/>
</dbReference>
<dbReference type="Gene3D" id="1.10.472.10">
    <property type="entry name" value="Cyclin-like"/>
    <property type="match status" value="1"/>
</dbReference>
<dbReference type="InterPro" id="IPR013922">
    <property type="entry name" value="Cyclin_PHO80-like"/>
</dbReference>
<dbReference type="PANTHER" id="PTHR15615:SF108">
    <property type="entry name" value="PROTEIN CNPPD1"/>
    <property type="match status" value="1"/>
</dbReference>
<organism evidence="2 3">
    <name type="scientific">Basidiobolus meristosporus CBS 931.73</name>
    <dbReference type="NCBI Taxonomy" id="1314790"/>
    <lineage>
        <taxon>Eukaryota</taxon>
        <taxon>Fungi</taxon>
        <taxon>Fungi incertae sedis</taxon>
        <taxon>Zoopagomycota</taxon>
        <taxon>Entomophthoromycotina</taxon>
        <taxon>Basidiobolomycetes</taxon>
        <taxon>Basidiobolales</taxon>
        <taxon>Basidiobolaceae</taxon>
        <taxon>Basidiobolus</taxon>
    </lineage>
</organism>
<keyword evidence="3" id="KW-1185">Reference proteome</keyword>
<dbReference type="OrthoDB" id="244495at2759"/>
<evidence type="ECO:0008006" key="4">
    <source>
        <dbReference type="Google" id="ProtNLM"/>
    </source>
</evidence>
<feature type="region of interest" description="Disordered" evidence="1">
    <location>
        <begin position="1"/>
        <end position="40"/>
    </location>
</feature>
<protein>
    <recommendedName>
        <fullName evidence="4">Cyclin N-terminal domain-containing protein</fullName>
    </recommendedName>
</protein>
<name>A0A1Y1XYS8_9FUNG</name>
<dbReference type="AlphaFoldDB" id="A0A1Y1XYS8"/>
<sequence>MNLKRLSGRIPADHRNVLAPRPTQPQQHKKPLATRRAPVSSRNQVAEAYASLYLPSPTSSQNDLFKKLSTIPGGLQLSSHVINKTASRIQAHWEGVQSGVSPQSARTVQLSSYISTILTRTSLAPVVSSALSTEFPSFSCVALVLSLIYVDRLKKMHPSAKGEAGCGLRLFLVSYMIASKYIQAHISSLSKSAQGSCDGSSPAIPLSSLISPNEHWARLSSIFSTPELTRMELEFLSFLQFDLFVSYEDFKYFWSMYMEINQTVPEESPSPVLEHFYGSEECMSDDASVPDM</sequence>
<evidence type="ECO:0000313" key="3">
    <source>
        <dbReference type="Proteomes" id="UP000193498"/>
    </source>
</evidence>
<dbReference type="InterPro" id="IPR036915">
    <property type="entry name" value="Cyclin-like_sf"/>
</dbReference>
<dbReference type="CDD" id="cd20557">
    <property type="entry name" value="CYCLIN_ScPCL1-like"/>
    <property type="match status" value="1"/>
</dbReference>
<reference evidence="2 3" key="1">
    <citation type="submission" date="2016-07" db="EMBL/GenBank/DDBJ databases">
        <title>Pervasive Adenine N6-methylation of Active Genes in Fungi.</title>
        <authorList>
            <consortium name="DOE Joint Genome Institute"/>
            <person name="Mondo S.J."/>
            <person name="Dannebaum R.O."/>
            <person name="Kuo R.C."/>
            <person name="Labutti K."/>
            <person name="Haridas S."/>
            <person name="Kuo A."/>
            <person name="Salamov A."/>
            <person name="Ahrendt S.R."/>
            <person name="Lipzen A."/>
            <person name="Sullivan W."/>
            <person name="Andreopoulos W.B."/>
            <person name="Clum A."/>
            <person name="Lindquist E."/>
            <person name="Daum C."/>
            <person name="Ramamoorthy G.K."/>
            <person name="Gryganskyi A."/>
            <person name="Culley D."/>
            <person name="Magnuson J.K."/>
            <person name="James T.Y."/>
            <person name="O'Malley M.A."/>
            <person name="Stajich J.E."/>
            <person name="Spatafora J.W."/>
            <person name="Visel A."/>
            <person name="Grigoriev I.V."/>
        </authorList>
    </citation>
    <scope>NUCLEOTIDE SEQUENCE [LARGE SCALE GENOMIC DNA]</scope>
    <source>
        <strain evidence="2 3">CBS 931.73</strain>
    </source>
</reference>
<dbReference type="GO" id="GO:0005634">
    <property type="term" value="C:nucleus"/>
    <property type="evidence" value="ECO:0007669"/>
    <property type="project" value="TreeGrafter"/>
</dbReference>
<dbReference type="SUPFAM" id="SSF47954">
    <property type="entry name" value="Cyclin-like"/>
    <property type="match status" value="1"/>
</dbReference>
<evidence type="ECO:0000313" key="2">
    <source>
        <dbReference type="EMBL" id="ORX90889.1"/>
    </source>
</evidence>
<dbReference type="GO" id="GO:0019901">
    <property type="term" value="F:protein kinase binding"/>
    <property type="evidence" value="ECO:0007669"/>
    <property type="project" value="InterPro"/>
</dbReference>
<gene>
    <name evidence="2" type="ORF">K493DRAFT_356273</name>
</gene>
<dbReference type="PANTHER" id="PTHR15615">
    <property type="match status" value="1"/>
</dbReference>
<dbReference type="Proteomes" id="UP000193498">
    <property type="component" value="Unassembled WGS sequence"/>
</dbReference>
<dbReference type="InParanoid" id="A0A1Y1XYS8"/>
<evidence type="ECO:0000256" key="1">
    <source>
        <dbReference type="SAM" id="MobiDB-lite"/>
    </source>
</evidence>
<accession>A0A1Y1XYS8</accession>
<dbReference type="EMBL" id="MCFE01000354">
    <property type="protein sequence ID" value="ORX90889.1"/>
    <property type="molecule type" value="Genomic_DNA"/>
</dbReference>
<comment type="caution">
    <text evidence="2">The sequence shown here is derived from an EMBL/GenBank/DDBJ whole genome shotgun (WGS) entry which is preliminary data.</text>
</comment>
<proteinExistence type="predicted"/>
<dbReference type="GO" id="GO:0000307">
    <property type="term" value="C:cyclin-dependent protein kinase holoenzyme complex"/>
    <property type="evidence" value="ECO:0007669"/>
    <property type="project" value="TreeGrafter"/>
</dbReference>